<feature type="transmembrane region" description="Helical" evidence="1">
    <location>
        <begin position="24"/>
        <end position="45"/>
    </location>
</feature>
<proteinExistence type="predicted"/>
<comment type="caution">
    <text evidence="2">The sequence shown here is derived from an EMBL/GenBank/DDBJ whole genome shotgun (WGS) entry which is preliminary data.</text>
</comment>
<keyword evidence="1" id="KW-0812">Transmembrane</keyword>
<accession>A0ABQ5MXU8</accession>
<dbReference type="Proteomes" id="UP001209654">
    <property type="component" value="Unassembled WGS sequence"/>
</dbReference>
<evidence type="ECO:0008006" key="4">
    <source>
        <dbReference type="Google" id="ProtNLM"/>
    </source>
</evidence>
<evidence type="ECO:0000313" key="2">
    <source>
        <dbReference type="EMBL" id="GLB68812.1"/>
    </source>
</evidence>
<organism evidence="2 3">
    <name type="scientific">Arthrobacter mangrovi</name>
    <dbReference type="NCBI Taxonomy" id="2966350"/>
    <lineage>
        <taxon>Bacteria</taxon>
        <taxon>Bacillati</taxon>
        <taxon>Actinomycetota</taxon>
        <taxon>Actinomycetes</taxon>
        <taxon>Micrococcales</taxon>
        <taxon>Micrococcaceae</taxon>
        <taxon>Arthrobacter</taxon>
    </lineage>
</organism>
<keyword evidence="1" id="KW-1133">Transmembrane helix</keyword>
<evidence type="ECO:0000256" key="1">
    <source>
        <dbReference type="SAM" id="Phobius"/>
    </source>
</evidence>
<reference evidence="2 3" key="1">
    <citation type="journal article" date="2023" name="Int. J. Syst. Evol. Microbiol.">
        <title>Arthrobacter mangrovi sp. nov., an actinobacterium isolated from the rhizosphere of a mangrove.</title>
        <authorList>
            <person name="Hamada M."/>
            <person name="Saitou S."/>
            <person name="Enomoto N."/>
            <person name="Nanri K."/>
            <person name="Hidaka K."/>
            <person name="Miura T."/>
            <person name="Tamura T."/>
        </authorList>
    </citation>
    <scope>NUCLEOTIDE SEQUENCE [LARGE SCALE GENOMIC DNA]</scope>
    <source>
        <strain evidence="2 3">NBRC 112813</strain>
    </source>
</reference>
<keyword evidence="3" id="KW-1185">Reference proteome</keyword>
<dbReference type="EMBL" id="BRVS01000024">
    <property type="protein sequence ID" value="GLB68812.1"/>
    <property type="molecule type" value="Genomic_DNA"/>
</dbReference>
<keyword evidence="1" id="KW-0472">Membrane</keyword>
<evidence type="ECO:0000313" key="3">
    <source>
        <dbReference type="Proteomes" id="UP001209654"/>
    </source>
</evidence>
<name>A0ABQ5MXU8_9MICC</name>
<protein>
    <recommendedName>
        <fullName evidence="4">DUF1345 domain-containing protein</fullName>
    </recommendedName>
</protein>
<sequence length="46" mass="4681">MWITAGGAAGGGHAVRATVLRHAMLSYVFGTVVLATTINLVAGLVR</sequence>
<gene>
    <name evidence="2" type="ORF">AHIS1636_32550</name>
</gene>